<dbReference type="Pfam" id="PF16032">
    <property type="entry name" value="DUF4788"/>
    <property type="match status" value="1"/>
</dbReference>
<dbReference type="Proteomes" id="UP000504633">
    <property type="component" value="Unplaced"/>
</dbReference>
<accession>A0A6J1LBK5</accession>
<feature type="compositionally biased region" description="Basic and acidic residues" evidence="1">
    <location>
        <begin position="459"/>
        <end position="472"/>
    </location>
</feature>
<feature type="compositionally biased region" description="Polar residues" evidence="1">
    <location>
        <begin position="473"/>
        <end position="486"/>
    </location>
</feature>
<feature type="domain" description="DUF4776" evidence="2">
    <location>
        <begin position="287"/>
        <end position="726"/>
    </location>
</feature>
<dbReference type="PANTHER" id="PTHR39079">
    <property type="entry name" value="FI08034P-RELATED"/>
    <property type="match status" value="1"/>
</dbReference>
<dbReference type="RefSeq" id="XP_023161671.2">
    <property type="nucleotide sequence ID" value="XM_023305903.2"/>
</dbReference>
<dbReference type="InterPro" id="IPR031949">
    <property type="entry name" value="DUF4776"/>
</dbReference>
<evidence type="ECO:0000256" key="1">
    <source>
        <dbReference type="SAM" id="MobiDB-lite"/>
    </source>
</evidence>
<reference evidence="5" key="1">
    <citation type="submission" date="2025-08" db="UniProtKB">
        <authorList>
            <consortium name="RefSeq"/>
        </authorList>
    </citation>
    <scope>IDENTIFICATION</scope>
    <source>
        <strain evidence="5">15085-1641.00</strain>
        <tissue evidence="5">Whole body</tissue>
    </source>
</reference>
<evidence type="ECO:0000259" key="3">
    <source>
        <dbReference type="Pfam" id="PF16032"/>
    </source>
</evidence>
<dbReference type="KEGG" id="dhe:111593247"/>
<dbReference type="AlphaFoldDB" id="A0A6J1LBK5"/>
<dbReference type="OrthoDB" id="7883086at2759"/>
<sequence length="905" mass="103218">MPLSNFIFDIVVSKLDVPKLVINDCSKLKVLTKFYKKEICLTSSRINVNQFNASSGTEFRALPSHLRDVLKNCGMAISVYVRDALIGNAQINFPNDYTNRIKDGMSDLNHKDTVHIVRKNQVVGCIEIICRLVIKCDDHLVTKEGIKMQDIMFLVSSRQHCPTDCDPCLDKLESNERDEYLNVDLQRYQNINTTGQERSNVAIKRNNVVDAFLPLKKLVDDYKNIIKSINRRRHSSEPCSTQDYLQEQYSPSLPAKRCASDFGADKHDGLRHPKPSAMIDCNEKYQQIKPIRFCPICLNNMSWLPKFASCPKCGVTPLPVKDEPPDKNQLTPDQILNDYMGKPYVNNFAKSLDLSAVEGEESASQLNQSRCRCSWMNKLCAHCRIRRQCEDIFKPSAVPIVQTQSDSHMKSEESRPHLTKVFSDLRDLYNARHGKVRLMPDHQCKEKKHNINFHTLPTQEKHLSEGHNERNNPDNTPQGINSQFAKNQRRRTHQCCANLQPLVPRHHGWNWTCTREARKYGWRPGAVRKPIKKLMNYFLYHLPSKHADLLREQQSNVKRDVKLQPPILQVCRKRGETFVTLRAVNNKSLEQGSIVFKIVKSDLAVSLHDIKKKLKDEGFRKCTCHQSLMLCVCRSNMEKRELEVALRKECNRRGMESCVNDLVLTDTSDSEDEFNINVSPPSSVPHPPATLKPRTSDHATQLTKMKIIPPRHPIKQSFYSRAQDCATGGRYTGTVFGKPGETVFEDGCFGCRGGGPHGPVCKRNAGAASGIYQKHIPIPAPERQRYTAGTRELIPLKLAKRCQKVTESAAKAATKQLDMPSYLKSNKLVSRKKAMSGPQGAAAQRNQCTKLRIPLLPNEYAPRLGNHFEPYATKCYQPYDYRNCNQFNEQYCSPWGYYFCQPINS</sequence>
<dbReference type="PANTHER" id="PTHR39079:SF1">
    <property type="entry name" value="GH11706P-RELATED"/>
    <property type="match status" value="1"/>
</dbReference>
<evidence type="ECO:0000313" key="5">
    <source>
        <dbReference type="RefSeq" id="XP_023161671.2"/>
    </source>
</evidence>
<protein>
    <submittedName>
        <fullName evidence="5">Uncharacterized protein LOC111593247 isoform X1</fullName>
    </submittedName>
</protein>
<evidence type="ECO:0000259" key="2">
    <source>
        <dbReference type="Pfam" id="PF16003"/>
    </source>
</evidence>
<dbReference type="Pfam" id="PF16003">
    <property type="entry name" value="DUF4776"/>
    <property type="match status" value="1"/>
</dbReference>
<feature type="domain" description="DUF4788" evidence="3">
    <location>
        <begin position="11"/>
        <end position="229"/>
    </location>
</feature>
<evidence type="ECO:0000313" key="4">
    <source>
        <dbReference type="Proteomes" id="UP000504633"/>
    </source>
</evidence>
<keyword evidence="4" id="KW-1185">Reference proteome</keyword>
<organism evidence="4 5">
    <name type="scientific">Drosophila hydei</name>
    <name type="common">Fruit fly</name>
    <dbReference type="NCBI Taxonomy" id="7224"/>
    <lineage>
        <taxon>Eukaryota</taxon>
        <taxon>Metazoa</taxon>
        <taxon>Ecdysozoa</taxon>
        <taxon>Arthropoda</taxon>
        <taxon>Hexapoda</taxon>
        <taxon>Insecta</taxon>
        <taxon>Pterygota</taxon>
        <taxon>Neoptera</taxon>
        <taxon>Endopterygota</taxon>
        <taxon>Diptera</taxon>
        <taxon>Brachycera</taxon>
        <taxon>Muscomorpha</taxon>
        <taxon>Ephydroidea</taxon>
        <taxon>Drosophilidae</taxon>
        <taxon>Drosophila</taxon>
    </lineage>
</organism>
<proteinExistence type="predicted"/>
<dbReference type="OMA" id="CKEKKHN"/>
<dbReference type="GeneID" id="111593247"/>
<gene>
    <name evidence="5" type="primary">LOC111593247</name>
</gene>
<feature type="region of interest" description="Disordered" evidence="1">
    <location>
        <begin position="457"/>
        <end position="487"/>
    </location>
</feature>
<dbReference type="InterPro" id="IPR031992">
    <property type="entry name" value="DUF4788"/>
</dbReference>
<name>A0A6J1LBK5_DROHY</name>